<dbReference type="InterPro" id="IPR005225">
    <property type="entry name" value="Small_GTP-bd"/>
</dbReference>
<dbReference type="GO" id="GO:0005524">
    <property type="term" value="F:ATP binding"/>
    <property type="evidence" value="ECO:0007669"/>
    <property type="project" value="InterPro"/>
</dbReference>
<proteinExistence type="inferred from homology"/>
<dbReference type="SUPFAM" id="SSF56112">
    <property type="entry name" value="Protein kinase-like (PK-like)"/>
    <property type="match status" value="1"/>
</dbReference>
<dbReference type="SMART" id="SM00175">
    <property type="entry name" value="RAB"/>
    <property type="match status" value="1"/>
</dbReference>
<dbReference type="SMART" id="SM00173">
    <property type="entry name" value="RAS"/>
    <property type="match status" value="1"/>
</dbReference>
<dbReference type="AlphaFoldDB" id="A0A9W9ZNS7"/>
<dbReference type="InterPro" id="IPR001806">
    <property type="entry name" value="Small_GTPase"/>
</dbReference>
<dbReference type="CDD" id="cd00154">
    <property type="entry name" value="Rab"/>
    <property type="match status" value="1"/>
</dbReference>
<evidence type="ECO:0000313" key="3">
    <source>
        <dbReference type="EMBL" id="KAJ7384770.1"/>
    </source>
</evidence>
<dbReference type="InterPro" id="IPR050209">
    <property type="entry name" value="Rab_GTPases_membrane_traffic"/>
</dbReference>
<evidence type="ECO:0000256" key="1">
    <source>
        <dbReference type="ARBA" id="ARBA00006270"/>
    </source>
</evidence>
<dbReference type="GO" id="GO:0004672">
    <property type="term" value="F:protein kinase activity"/>
    <property type="evidence" value="ECO:0007669"/>
    <property type="project" value="InterPro"/>
</dbReference>
<dbReference type="PROSITE" id="PS51419">
    <property type="entry name" value="RAB"/>
    <property type="match status" value="1"/>
</dbReference>
<organism evidence="3 4">
    <name type="scientific">Desmophyllum pertusum</name>
    <dbReference type="NCBI Taxonomy" id="174260"/>
    <lineage>
        <taxon>Eukaryota</taxon>
        <taxon>Metazoa</taxon>
        <taxon>Cnidaria</taxon>
        <taxon>Anthozoa</taxon>
        <taxon>Hexacorallia</taxon>
        <taxon>Scleractinia</taxon>
        <taxon>Caryophylliina</taxon>
        <taxon>Caryophylliidae</taxon>
        <taxon>Desmophyllum</taxon>
    </lineage>
</organism>
<dbReference type="PANTHER" id="PTHR47979">
    <property type="entry name" value="DRAB11-RELATED"/>
    <property type="match status" value="1"/>
</dbReference>
<protein>
    <recommendedName>
        <fullName evidence="2">Protein kinase domain-containing protein</fullName>
    </recommendedName>
</protein>
<sequence length="367" mass="41940">MYATRVPGTPVYAAPETYPVMRQFEVISDAKYGPKVDVFSFGAVLLAMIVGHEPVVCSITPITKDGEMIKEHDRRKTDILEMGDHFLKELVLKCLENDSNCRQSAADIKVELEKHKWHLVRHCGCNEMDEEAVIEKVGRQPSYDYRFKVLFIGDRGVGKSCLFQRFQNPFYNVLMSTMTIGLDIDNESFKYDSKFVHLEVIDTAGQEQFFSVQAMYFRGIHGIFLVCDVTNRETFHHIPRWLELAHLHCTESNALIILIGNKIDQVEKRQVSYDEGQALAKCHGLSYMEASALDAERIEDMYRNMIQLLTRSVDLGSITIELRDTKGKVKLKNCHGNPSVRSVAESEALWGTILLYCNSHLIILLFY</sequence>
<dbReference type="GO" id="GO:0005525">
    <property type="term" value="F:GTP binding"/>
    <property type="evidence" value="ECO:0007669"/>
    <property type="project" value="InterPro"/>
</dbReference>
<dbReference type="Gene3D" id="1.10.510.10">
    <property type="entry name" value="Transferase(Phosphotransferase) domain 1"/>
    <property type="match status" value="1"/>
</dbReference>
<accession>A0A9W9ZNS7</accession>
<dbReference type="PROSITE" id="PS50011">
    <property type="entry name" value="PROTEIN_KINASE_DOM"/>
    <property type="match status" value="1"/>
</dbReference>
<dbReference type="NCBIfam" id="TIGR00231">
    <property type="entry name" value="small_GTP"/>
    <property type="match status" value="1"/>
</dbReference>
<dbReference type="PRINTS" id="PR00449">
    <property type="entry name" value="RASTRNSFRMNG"/>
</dbReference>
<feature type="domain" description="Protein kinase" evidence="2">
    <location>
        <begin position="1"/>
        <end position="118"/>
    </location>
</feature>
<dbReference type="FunFam" id="3.40.50.300:FF:001329">
    <property type="entry name" value="Small GTP-binding protein, putative"/>
    <property type="match status" value="1"/>
</dbReference>
<comment type="similarity">
    <text evidence="1">Belongs to the small GTPase superfamily. Rab family.</text>
</comment>
<evidence type="ECO:0000259" key="2">
    <source>
        <dbReference type="PROSITE" id="PS50011"/>
    </source>
</evidence>
<dbReference type="SMART" id="SM00174">
    <property type="entry name" value="RHO"/>
    <property type="match status" value="1"/>
</dbReference>
<keyword evidence="4" id="KW-1185">Reference proteome</keyword>
<dbReference type="EMBL" id="MU825885">
    <property type="protein sequence ID" value="KAJ7384770.1"/>
    <property type="molecule type" value="Genomic_DNA"/>
</dbReference>
<dbReference type="SUPFAM" id="SSF52540">
    <property type="entry name" value="P-loop containing nucleoside triphosphate hydrolases"/>
    <property type="match status" value="1"/>
</dbReference>
<dbReference type="Proteomes" id="UP001163046">
    <property type="component" value="Unassembled WGS sequence"/>
</dbReference>
<dbReference type="SMART" id="SM00176">
    <property type="entry name" value="RAN"/>
    <property type="match status" value="1"/>
</dbReference>
<dbReference type="InterPro" id="IPR000719">
    <property type="entry name" value="Prot_kinase_dom"/>
</dbReference>
<name>A0A9W9ZNS7_9CNID</name>
<dbReference type="PROSITE" id="PS51421">
    <property type="entry name" value="RAS"/>
    <property type="match status" value="1"/>
</dbReference>
<dbReference type="OrthoDB" id="4062651at2759"/>
<reference evidence="3" key="1">
    <citation type="submission" date="2023-01" db="EMBL/GenBank/DDBJ databases">
        <title>Genome assembly of the deep-sea coral Lophelia pertusa.</title>
        <authorList>
            <person name="Herrera S."/>
            <person name="Cordes E."/>
        </authorList>
    </citation>
    <scope>NUCLEOTIDE SEQUENCE</scope>
    <source>
        <strain evidence="3">USNM1676648</strain>
        <tissue evidence="3">Polyp</tissue>
    </source>
</reference>
<dbReference type="InterPro" id="IPR011009">
    <property type="entry name" value="Kinase-like_dom_sf"/>
</dbReference>
<dbReference type="Pfam" id="PF00071">
    <property type="entry name" value="Ras"/>
    <property type="match status" value="1"/>
</dbReference>
<dbReference type="GO" id="GO:0003924">
    <property type="term" value="F:GTPase activity"/>
    <property type="evidence" value="ECO:0007669"/>
    <property type="project" value="InterPro"/>
</dbReference>
<comment type="caution">
    <text evidence="3">The sequence shown here is derived from an EMBL/GenBank/DDBJ whole genome shotgun (WGS) entry which is preliminary data.</text>
</comment>
<dbReference type="Pfam" id="PF00069">
    <property type="entry name" value="Pkinase"/>
    <property type="match status" value="1"/>
</dbReference>
<dbReference type="InterPro" id="IPR027417">
    <property type="entry name" value="P-loop_NTPase"/>
</dbReference>
<evidence type="ECO:0000313" key="4">
    <source>
        <dbReference type="Proteomes" id="UP001163046"/>
    </source>
</evidence>
<dbReference type="Gene3D" id="3.40.50.300">
    <property type="entry name" value="P-loop containing nucleotide triphosphate hydrolases"/>
    <property type="match status" value="1"/>
</dbReference>
<gene>
    <name evidence="3" type="ORF">OS493_020362</name>
</gene>